<feature type="chain" id="PRO_5038171663" description="Dipeptidyl-peptidase" evidence="6">
    <location>
        <begin position="25"/>
        <end position="686"/>
    </location>
</feature>
<dbReference type="Proteomes" id="UP000662572">
    <property type="component" value="Unassembled WGS sequence"/>
</dbReference>
<dbReference type="AlphaFoldDB" id="A0A918UW95"/>
<reference evidence="7" key="1">
    <citation type="journal article" date="2014" name="Int. J. Syst. Evol. Microbiol.">
        <title>Complete genome sequence of Corynebacterium casei LMG S-19264T (=DSM 44701T), isolated from a smear-ripened cheese.</title>
        <authorList>
            <consortium name="US DOE Joint Genome Institute (JGI-PGF)"/>
            <person name="Walter F."/>
            <person name="Albersmeier A."/>
            <person name="Kalinowski J."/>
            <person name="Ruckert C."/>
        </authorList>
    </citation>
    <scope>NUCLEOTIDE SEQUENCE</scope>
    <source>
        <strain evidence="7">KCTC 32296</strain>
    </source>
</reference>
<dbReference type="Pfam" id="PF10459">
    <property type="entry name" value="Peptidase_S46"/>
    <property type="match status" value="1"/>
</dbReference>
<proteinExistence type="inferred from homology"/>
<organism evidence="7 8">
    <name type="scientific">Asticcacaulis endophyticus</name>
    <dbReference type="NCBI Taxonomy" id="1395890"/>
    <lineage>
        <taxon>Bacteria</taxon>
        <taxon>Pseudomonadati</taxon>
        <taxon>Pseudomonadota</taxon>
        <taxon>Alphaproteobacteria</taxon>
        <taxon>Caulobacterales</taxon>
        <taxon>Caulobacteraceae</taxon>
        <taxon>Asticcacaulis</taxon>
    </lineage>
</organism>
<keyword evidence="4 6" id="KW-0732">Signal</keyword>
<name>A0A918UW95_9CAUL</name>
<comment type="function">
    <text evidence="6">Catalyzes the removal of dipeptides from the N-terminus of oligopeptides.</text>
</comment>
<gene>
    <name evidence="7" type="ORF">GCM10011273_28400</name>
</gene>
<dbReference type="PANTHER" id="PTHR38469:SF1">
    <property type="entry name" value="PERIPLASMIC PEPTIDASE SUBFAMILY S1B"/>
    <property type="match status" value="1"/>
</dbReference>
<dbReference type="GO" id="GO:0070009">
    <property type="term" value="F:serine-type aminopeptidase activity"/>
    <property type="evidence" value="ECO:0007669"/>
    <property type="project" value="UniProtKB-UniRule"/>
</dbReference>
<reference evidence="7" key="2">
    <citation type="submission" date="2020-09" db="EMBL/GenBank/DDBJ databases">
        <authorList>
            <person name="Sun Q."/>
            <person name="Kim S."/>
        </authorList>
    </citation>
    <scope>NUCLEOTIDE SEQUENCE</scope>
    <source>
        <strain evidence="7">KCTC 32296</strain>
    </source>
</reference>
<dbReference type="SUPFAM" id="SSF50494">
    <property type="entry name" value="Trypsin-like serine proteases"/>
    <property type="match status" value="1"/>
</dbReference>
<feature type="signal peptide" evidence="6">
    <location>
        <begin position="1"/>
        <end position="24"/>
    </location>
</feature>
<evidence type="ECO:0000256" key="3">
    <source>
        <dbReference type="ARBA" id="ARBA00022670"/>
    </source>
</evidence>
<dbReference type="GO" id="GO:0043171">
    <property type="term" value="P:peptide catabolic process"/>
    <property type="evidence" value="ECO:0007669"/>
    <property type="project" value="UniProtKB-UniRule"/>
</dbReference>
<dbReference type="InterPro" id="IPR009003">
    <property type="entry name" value="Peptidase_S1_PA"/>
</dbReference>
<dbReference type="InterPro" id="IPR043504">
    <property type="entry name" value="Peptidase_S1_PA_chymotrypsin"/>
</dbReference>
<dbReference type="RefSeq" id="WP_229807772.1">
    <property type="nucleotide sequence ID" value="NZ_BMZB01000004.1"/>
</dbReference>
<dbReference type="Gene3D" id="2.40.10.10">
    <property type="entry name" value="Trypsin-like serine proteases"/>
    <property type="match status" value="1"/>
</dbReference>
<sequence>MARFKLALAATTAFTLMAATSAQAEEGMWTFDNFPAAKVNETYGTKIDAKWLNHIQSAAVRLSNCSASVVSPEGLVLTNAHCVIACAQDLSSAENDYTQNGFFTAARTEEKTCPGQSAEILTGISDVTKDINAATSGLTGEAFVKAMNAKASELEKAGCGADQTIRCQVISFYQGGEYKLYKYRRYSDVRLVFYPEYKSGFFGGDPDNFNFPRYNLDAAFLRVYENGKVVKTPNHLKFNPNAPKENDVTFVAGNPGSTQRLMTVAQLETNRDLLIPVSQLQRSELRGRIIQFMAQSPENKRIGTDVLTNLENGFKVFYGQQLALNNPAVMDAKRAEEAALKAGMTAEDKATFGDPWADIAAAQKDVGDLYFPYFFLESAPTSSSLFTTARTIVRLAKERPKPSTERLPEFADTRLPALEKRLLNPSPVEKPLDQIQLEFRLLKAREYLTADSTVTKLLLDKESPEALAKRLIDRTKLTDIAYRKQLMDGGLAAVQASDDPMIQWALKIDDEALAVRKQYEARVTGPTRIASEKIAKIRFKAYATSTYPDATFSLRLSYGKVTGWDYRGVKITPFTDIAGLYERATGVEPYELATSWKTAEPKVDKSKVFNYVTTNDIIGGNSGSPVINAKGEVIGAAFDGNIHSLGGAYYYDSALNRTVVVSSSAIAEALKTVYDRKALLAELTGK</sequence>
<comment type="similarity">
    <text evidence="1 6">Belongs to the peptidase S46 family.</text>
</comment>
<dbReference type="GO" id="GO:0008239">
    <property type="term" value="F:dipeptidyl-peptidase activity"/>
    <property type="evidence" value="ECO:0007669"/>
    <property type="project" value="UniProtKB-UniRule"/>
</dbReference>
<dbReference type="EMBL" id="BMZB01000004">
    <property type="protein sequence ID" value="GGZ40056.1"/>
    <property type="molecule type" value="Genomic_DNA"/>
</dbReference>
<accession>A0A918UW95</accession>
<evidence type="ECO:0000256" key="2">
    <source>
        <dbReference type="ARBA" id="ARBA00022438"/>
    </source>
</evidence>
<dbReference type="GO" id="GO:0006508">
    <property type="term" value="P:proteolysis"/>
    <property type="evidence" value="ECO:0007669"/>
    <property type="project" value="UniProtKB-KW"/>
</dbReference>
<keyword evidence="5 6" id="KW-0378">Hydrolase</keyword>
<evidence type="ECO:0000256" key="4">
    <source>
        <dbReference type="ARBA" id="ARBA00022729"/>
    </source>
</evidence>
<comment type="caution">
    <text evidence="7">The sequence shown here is derived from an EMBL/GenBank/DDBJ whole genome shotgun (WGS) entry which is preliminary data.</text>
</comment>
<keyword evidence="8" id="KW-1185">Reference proteome</keyword>
<evidence type="ECO:0000313" key="8">
    <source>
        <dbReference type="Proteomes" id="UP000662572"/>
    </source>
</evidence>
<dbReference type="InterPro" id="IPR019500">
    <property type="entry name" value="Pep_S46"/>
</dbReference>
<evidence type="ECO:0000256" key="6">
    <source>
        <dbReference type="RuleBase" id="RU366067"/>
    </source>
</evidence>
<keyword evidence="6" id="KW-0720">Serine protease</keyword>
<evidence type="ECO:0000256" key="5">
    <source>
        <dbReference type="ARBA" id="ARBA00022801"/>
    </source>
</evidence>
<keyword evidence="3 6" id="KW-0645">Protease</keyword>
<dbReference type="EC" id="3.4.14.-" evidence="6"/>
<protein>
    <recommendedName>
        <fullName evidence="6">Dipeptidyl-peptidase</fullName>
        <ecNumber evidence="6">3.4.14.-</ecNumber>
    </recommendedName>
</protein>
<evidence type="ECO:0000256" key="1">
    <source>
        <dbReference type="ARBA" id="ARBA00010491"/>
    </source>
</evidence>
<evidence type="ECO:0000313" key="7">
    <source>
        <dbReference type="EMBL" id="GGZ40056.1"/>
    </source>
</evidence>
<dbReference type="PANTHER" id="PTHR38469">
    <property type="entry name" value="PERIPLASMIC PEPTIDASE SUBFAMILY S1B"/>
    <property type="match status" value="1"/>
</dbReference>
<keyword evidence="2 6" id="KW-0031">Aminopeptidase</keyword>